<accession>A0A1H6ZS34</accession>
<dbReference type="Pfam" id="PF10442">
    <property type="entry name" value="FIST_C"/>
    <property type="match status" value="1"/>
</dbReference>
<feature type="domain" description="FIST C-domain" evidence="2">
    <location>
        <begin position="207"/>
        <end position="343"/>
    </location>
</feature>
<dbReference type="Proteomes" id="UP000199403">
    <property type="component" value="Unassembled WGS sequence"/>
</dbReference>
<dbReference type="OrthoDB" id="378730at2"/>
<dbReference type="SMART" id="SM01204">
    <property type="entry name" value="FIST_C"/>
    <property type="match status" value="1"/>
</dbReference>
<dbReference type="RefSeq" id="WP_092176280.1">
    <property type="nucleotide sequence ID" value="NZ_FNZH01000005.1"/>
</dbReference>
<protein>
    <submittedName>
        <fullName evidence="3">FIST C domain-containing protein</fullName>
    </submittedName>
</protein>
<dbReference type="STRING" id="1416801.SAMN05192553_10553"/>
<organism evidence="3 4">
    <name type="scientific">Cyclobacterium xiamenense</name>
    <dbReference type="NCBI Taxonomy" id="1297121"/>
    <lineage>
        <taxon>Bacteria</taxon>
        <taxon>Pseudomonadati</taxon>
        <taxon>Bacteroidota</taxon>
        <taxon>Cytophagia</taxon>
        <taxon>Cytophagales</taxon>
        <taxon>Cyclobacteriaceae</taxon>
        <taxon>Cyclobacterium</taxon>
    </lineage>
</organism>
<dbReference type="EMBL" id="FNZH01000005">
    <property type="protein sequence ID" value="SEJ55466.1"/>
    <property type="molecule type" value="Genomic_DNA"/>
</dbReference>
<evidence type="ECO:0000313" key="3">
    <source>
        <dbReference type="EMBL" id="SEJ55466.1"/>
    </source>
</evidence>
<evidence type="ECO:0000259" key="2">
    <source>
        <dbReference type="SMART" id="SM01204"/>
    </source>
</evidence>
<evidence type="ECO:0000313" key="4">
    <source>
        <dbReference type="Proteomes" id="UP000199403"/>
    </source>
</evidence>
<dbReference type="InterPro" id="IPR013702">
    <property type="entry name" value="FIST_domain_N"/>
</dbReference>
<gene>
    <name evidence="3" type="ORF">SAMN05192553_10553</name>
</gene>
<dbReference type="AlphaFoldDB" id="A0A1H6ZS34"/>
<reference evidence="4" key="1">
    <citation type="submission" date="2016-10" db="EMBL/GenBank/DDBJ databases">
        <authorList>
            <person name="Varghese N."/>
            <person name="Submissions S."/>
        </authorList>
    </citation>
    <scope>NUCLEOTIDE SEQUENCE [LARGE SCALE GENOMIC DNA]</scope>
    <source>
        <strain evidence="4">IBRC-M 10761</strain>
    </source>
</reference>
<dbReference type="SMART" id="SM00897">
    <property type="entry name" value="FIST"/>
    <property type="match status" value="1"/>
</dbReference>
<dbReference type="Pfam" id="PF08495">
    <property type="entry name" value="FIST"/>
    <property type="match status" value="1"/>
</dbReference>
<dbReference type="PANTHER" id="PTHR40252">
    <property type="entry name" value="BLR0328 PROTEIN"/>
    <property type="match status" value="1"/>
</dbReference>
<evidence type="ECO:0000259" key="1">
    <source>
        <dbReference type="SMART" id="SM00897"/>
    </source>
</evidence>
<proteinExistence type="predicted"/>
<feature type="domain" description="FIST" evidence="1">
    <location>
        <begin position="21"/>
        <end position="206"/>
    </location>
</feature>
<sequence>MYFSTQELLKSALIDGQRNPKIASYLLFVAAENHPDKASFEEILALNEKPLLGGIFPEIIGEGIRYKTGFALVPLEERLQVACFESQQGIVSPEAFRHWLEEQPVEAASVFCFVNAFWSEKTTFLHALYDVFGPFVNYLGGGAGSLSFKSFPCILSNQRVIERGAVIGLMDETVQLGVAHGWQPISDPIKVTQTKGNTIVSLNWKPAFEVYRELIEAHSQQRICRENFFDIARSYPLGLVRLDDEMIIRDPYATEAGMLHIVDEVPEGEYIRIMHGDLHSLLKGAKEAVSSAFNGQTAEGNQVCFDCISRVLFMQGDFQQELTFLNQTQPMDGALSIGEIANIGSASLELFNKTVVVARWKKTN</sequence>
<name>A0A1H6ZS34_9BACT</name>
<keyword evidence="4" id="KW-1185">Reference proteome</keyword>
<dbReference type="InterPro" id="IPR019494">
    <property type="entry name" value="FIST_C"/>
</dbReference>
<dbReference type="PANTHER" id="PTHR40252:SF2">
    <property type="entry name" value="BLR0328 PROTEIN"/>
    <property type="match status" value="1"/>
</dbReference>